<accession>A0ABU9VT34</accession>
<dbReference type="RefSeq" id="WP_343185658.1">
    <property type="nucleotide sequence ID" value="NZ_JBCITM010000006.1"/>
</dbReference>
<proteinExistence type="predicted"/>
<protein>
    <recommendedName>
        <fullName evidence="3">Dihydroorotase</fullName>
    </recommendedName>
</protein>
<dbReference type="EMBL" id="JBCITM010000006">
    <property type="protein sequence ID" value="MEN1760336.1"/>
    <property type="molecule type" value="Genomic_DNA"/>
</dbReference>
<organism evidence="1 2">
    <name type="scientific">Anoxynatronum sibiricum</name>
    <dbReference type="NCBI Taxonomy" id="210623"/>
    <lineage>
        <taxon>Bacteria</taxon>
        <taxon>Bacillati</taxon>
        <taxon>Bacillota</taxon>
        <taxon>Clostridia</taxon>
        <taxon>Eubacteriales</taxon>
        <taxon>Clostridiaceae</taxon>
        <taxon>Anoxynatronum</taxon>
    </lineage>
</organism>
<gene>
    <name evidence="1" type="ORF">AAIG11_07625</name>
</gene>
<keyword evidence="2" id="KW-1185">Reference proteome</keyword>
<reference evidence="1 2" key="1">
    <citation type="submission" date="2024-04" db="EMBL/GenBank/DDBJ databases">
        <title>Genome sequencing and metabolic network reconstruction of aminoacids and betaine degradation by Anoxynatronum sibiricum.</title>
        <authorList>
            <person name="Detkova E.N."/>
            <person name="Boltjanskaja Y.V."/>
            <person name="Mardanov A.V."/>
            <person name="Kevbrin V."/>
        </authorList>
    </citation>
    <scope>NUCLEOTIDE SEQUENCE [LARGE SCALE GENOMIC DNA]</scope>
    <source>
        <strain evidence="1 2">Z-7981</strain>
    </source>
</reference>
<name>A0ABU9VT34_9CLOT</name>
<evidence type="ECO:0000313" key="2">
    <source>
        <dbReference type="Proteomes" id="UP001407405"/>
    </source>
</evidence>
<comment type="caution">
    <text evidence="1">The sequence shown here is derived from an EMBL/GenBank/DDBJ whole genome shotgun (WGS) entry which is preliminary data.</text>
</comment>
<evidence type="ECO:0000313" key="1">
    <source>
        <dbReference type="EMBL" id="MEN1760336.1"/>
    </source>
</evidence>
<dbReference type="Proteomes" id="UP001407405">
    <property type="component" value="Unassembled WGS sequence"/>
</dbReference>
<sequence length="47" mass="5093">MRTVINQGTLIDPGNGIHQPCHLAIEKGKVAAIAGLAPMIRLSIWMR</sequence>
<evidence type="ECO:0008006" key="3">
    <source>
        <dbReference type="Google" id="ProtNLM"/>
    </source>
</evidence>